<sequence>MRILWTFLGFALIGIIMNTIKENFSFTVTTIVLMFFVAACLIFDLVKRKRKAE</sequence>
<name>M5NW65_9BACI</name>
<keyword evidence="1" id="KW-1133">Transmembrane helix</keyword>
<reference evidence="2 3" key="1">
    <citation type="journal article" date="2013" name="Genome Announc.">
        <title>Draft Whole-Genome Sequence of Bacillus sonorensis Strain L12, a Source of Nonribosomal Lipopeptides.</title>
        <authorList>
            <person name="Adimpong D.B."/>
            <person name="Sorensen K.I."/>
            <person name="Nielsen D.S."/>
            <person name="Thorsen L."/>
            <person name="Rasmussen T.B."/>
            <person name="Derkx P.M."/>
            <person name="Jespersen L."/>
        </authorList>
    </citation>
    <scope>NUCLEOTIDE SEQUENCE [LARGE SCALE GENOMIC DNA]</scope>
    <source>
        <strain evidence="2 3">L12</strain>
    </source>
</reference>
<protein>
    <submittedName>
        <fullName evidence="2">Uncharacterized protein</fullName>
    </submittedName>
</protein>
<evidence type="ECO:0000256" key="1">
    <source>
        <dbReference type="SAM" id="Phobius"/>
    </source>
</evidence>
<keyword evidence="1" id="KW-0812">Transmembrane</keyword>
<evidence type="ECO:0000313" key="2">
    <source>
        <dbReference type="EMBL" id="EME72166.1"/>
    </source>
</evidence>
<proteinExistence type="predicted"/>
<gene>
    <name evidence="2" type="ORF">BSONL12_22740</name>
</gene>
<keyword evidence="1" id="KW-0472">Membrane</keyword>
<organism evidence="2 3">
    <name type="scientific">Bacillus sonorensis L12</name>
    <dbReference type="NCBI Taxonomy" id="1274524"/>
    <lineage>
        <taxon>Bacteria</taxon>
        <taxon>Bacillati</taxon>
        <taxon>Bacillota</taxon>
        <taxon>Bacilli</taxon>
        <taxon>Bacillales</taxon>
        <taxon>Bacillaceae</taxon>
        <taxon>Bacillus</taxon>
    </lineage>
</organism>
<comment type="caution">
    <text evidence="2">The sequence shown here is derived from an EMBL/GenBank/DDBJ whole genome shotgun (WGS) entry which is preliminary data.</text>
</comment>
<evidence type="ECO:0000313" key="3">
    <source>
        <dbReference type="Proteomes" id="UP000011907"/>
    </source>
</evidence>
<dbReference type="EMBL" id="AOFM01000019">
    <property type="protein sequence ID" value="EME72166.1"/>
    <property type="molecule type" value="Genomic_DNA"/>
</dbReference>
<dbReference type="AlphaFoldDB" id="M5NW65"/>
<dbReference type="Proteomes" id="UP000011907">
    <property type="component" value="Unassembled WGS sequence"/>
</dbReference>
<accession>M5NW65</accession>
<feature type="transmembrane region" description="Helical" evidence="1">
    <location>
        <begin position="28"/>
        <end position="46"/>
    </location>
</feature>